<dbReference type="Gene3D" id="3.30.420.10">
    <property type="entry name" value="Ribonuclease H-like superfamily/Ribonuclease H"/>
    <property type="match status" value="1"/>
</dbReference>
<name>A0A815JCL8_9BILA</name>
<dbReference type="InterPro" id="IPR036085">
    <property type="entry name" value="PAZ_dom_sf"/>
</dbReference>
<dbReference type="Proteomes" id="UP000663834">
    <property type="component" value="Unassembled WGS sequence"/>
</dbReference>
<dbReference type="SUPFAM" id="SSF101690">
    <property type="entry name" value="PAZ domain"/>
    <property type="match status" value="1"/>
</dbReference>
<organism evidence="2 3">
    <name type="scientific">Rotaria magnacalcarata</name>
    <dbReference type="NCBI Taxonomy" id="392030"/>
    <lineage>
        <taxon>Eukaryota</taxon>
        <taxon>Metazoa</taxon>
        <taxon>Spiralia</taxon>
        <taxon>Gnathifera</taxon>
        <taxon>Rotifera</taxon>
        <taxon>Eurotatoria</taxon>
        <taxon>Bdelloidea</taxon>
        <taxon>Philodinida</taxon>
        <taxon>Philodinidae</taxon>
        <taxon>Rotaria</taxon>
    </lineage>
</organism>
<sequence>MCRRGARYSRSMSKPLLTEHHRQNRLRWAQHHKATDWNQMIFSDETTVRLNSAKGLVWNFPGNKKVVRTVKHPIKVNACGCFPNYLKLLGRNYYSFDKKIDRDRFKSILFPGQLMINVDLSTKVMHKQTIYSGLMDKFNRINDTKQTQDASLKELVGQIILAPIKIQIASAKALFFLYLHKYDIKIKDEQQPLISVKASKLVAKGGPKKEDLSLIFLIPELCSITNISDAMRQDFSLMKEMSVYTHIEPNNRYEQVTDFLNHIQRHNELNNCHISLDNKLVELTGRTMKTESIIYKEIDRVPSVPDISLMHTADATSIFQQVSNSVSTAIVLPINPQSTGCQNIAKSQPT</sequence>
<dbReference type="InterPro" id="IPR036397">
    <property type="entry name" value="RNaseH_sf"/>
</dbReference>
<dbReference type="GO" id="GO:0003723">
    <property type="term" value="F:RNA binding"/>
    <property type="evidence" value="ECO:0007669"/>
    <property type="project" value="InterPro"/>
</dbReference>
<dbReference type="InterPro" id="IPR003100">
    <property type="entry name" value="PAZ_dom"/>
</dbReference>
<evidence type="ECO:0000313" key="3">
    <source>
        <dbReference type="Proteomes" id="UP000663834"/>
    </source>
</evidence>
<reference evidence="2" key="1">
    <citation type="submission" date="2021-02" db="EMBL/GenBank/DDBJ databases">
        <authorList>
            <person name="Nowell W R."/>
        </authorList>
    </citation>
    <scope>NUCLEOTIDE SEQUENCE</scope>
</reference>
<comment type="caution">
    <text evidence="2">The sequence shown here is derived from an EMBL/GenBank/DDBJ whole genome shotgun (WGS) entry which is preliminary data.</text>
</comment>
<evidence type="ECO:0000259" key="1">
    <source>
        <dbReference type="SMART" id="SM00949"/>
    </source>
</evidence>
<dbReference type="AlphaFoldDB" id="A0A815JCL8"/>
<dbReference type="Gene3D" id="2.170.260.10">
    <property type="entry name" value="paz domain"/>
    <property type="match status" value="1"/>
</dbReference>
<accession>A0A815JCL8</accession>
<proteinExistence type="predicted"/>
<feature type="domain" description="PAZ" evidence="1">
    <location>
        <begin position="128"/>
        <end position="250"/>
    </location>
</feature>
<dbReference type="SMART" id="SM00949">
    <property type="entry name" value="PAZ"/>
    <property type="match status" value="1"/>
</dbReference>
<dbReference type="EMBL" id="CAJNOW010003373">
    <property type="protein sequence ID" value="CAF1380288.1"/>
    <property type="molecule type" value="Genomic_DNA"/>
</dbReference>
<gene>
    <name evidence="2" type="ORF">KQP761_LOCUS8677</name>
</gene>
<evidence type="ECO:0000313" key="2">
    <source>
        <dbReference type="EMBL" id="CAF1380288.1"/>
    </source>
</evidence>
<dbReference type="OrthoDB" id="115694at2759"/>
<protein>
    <recommendedName>
        <fullName evidence="1">PAZ domain-containing protein</fullName>
    </recommendedName>
</protein>
<dbReference type="Pfam" id="PF02170">
    <property type="entry name" value="PAZ"/>
    <property type="match status" value="1"/>
</dbReference>